<evidence type="ECO:0000256" key="1">
    <source>
        <dbReference type="SAM" id="Phobius"/>
    </source>
</evidence>
<gene>
    <name evidence="2" type="primary">pSci6_31</name>
    <name evidence="3" type="ORF">GL298_10725</name>
</gene>
<dbReference type="Proteomes" id="UP000464735">
    <property type="component" value="Plasmid pScpBR12-1"/>
</dbReference>
<geneLocation type="plasmid" evidence="3">
    <name>pScpBR12-1</name>
</geneLocation>
<protein>
    <submittedName>
        <fullName evidence="2">Uncharacterized protein</fullName>
    </submittedName>
</protein>
<keyword evidence="2" id="KW-0614">Plasmid</keyword>
<dbReference type="RefSeq" id="WP_011310507.1">
    <property type="nucleotide sequence ID" value="NZ_CP046369.1"/>
</dbReference>
<geneLocation type="plasmid" evidence="4">
    <name>pscpbr12-1</name>
</geneLocation>
<dbReference type="EMBL" id="CP046369">
    <property type="protein sequence ID" value="QIA69892.1"/>
    <property type="molecule type" value="Genomic_DNA"/>
</dbReference>
<geneLocation type="plasmid" evidence="2">
    <name>pSci6</name>
</geneLocation>
<proteinExistence type="predicted"/>
<evidence type="ECO:0000313" key="3">
    <source>
        <dbReference type="EMBL" id="QIA69892.1"/>
    </source>
</evidence>
<reference evidence="3 4" key="3">
    <citation type="submission" date="2019-11" db="EMBL/GenBank/DDBJ databases">
        <title>Whole genome sequencing and comparative genomics analyses of five strains of Spiroplasma citri.</title>
        <authorList>
            <person name="Yokomi R."/>
            <person name="Chen J."/>
            <person name="Rattner R."/>
            <person name="Vidalakis G."/>
        </authorList>
    </citation>
    <scope>NUCLEOTIDE SEQUENCE [LARGE SCALE GENOMIC DNA]</scope>
    <source>
        <strain evidence="3 4">BR12</strain>
        <plasmid evidence="4">pscpbr12-1</plasmid>
        <plasmid evidence="3">pScpBR12-1</plasmid>
    </source>
</reference>
<dbReference type="AlphaFoldDB" id="Q3ZVG4"/>
<accession>Q3ZVG4</accession>
<reference evidence="2" key="2">
    <citation type="journal article" date="2006" name="Microbiology (Mosc.)">
        <title>Absence of plasmids encoding adhesion-related proteins innon-insect-transmissible strains of Spiroplasma citri.</title>
        <authorList>
            <person name="Berho N."/>
            <person name="Duret S."/>
            <person name="Renaudin J."/>
        </authorList>
    </citation>
    <scope>NUCLEOTIDE SEQUENCE</scope>
    <source>
        <strain evidence="2">GII3</strain>
        <plasmid evidence="2">pSci6</plasmid>
    </source>
</reference>
<dbReference type="EMBL" id="AJ969074">
    <property type="protein sequence ID" value="CAI93840.1"/>
    <property type="molecule type" value="Genomic_DNA"/>
</dbReference>
<keyword evidence="1" id="KW-0812">Transmembrane</keyword>
<keyword evidence="1" id="KW-1133">Transmembrane helix</keyword>
<name>Q3ZVG4_SPICI</name>
<keyword evidence="1" id="KW-0472">Membrane</keyword>
<feature type="transmembrane region" description="Helical" evidence="1">
    <location>
        <begin position="20"/>
        <end position="37"/>
    </location>
</feature>
<reference evidence="2" key="1">
    <citation type="submission" date="2005-05" db="EMBL/GenBank/DDBJ databases">
        <authorList>
            <person name="Foissac X."/>
        </authorList>
    </citation>
    <scope>NUCLEOTIDE SEQUENCE</scope>
    <source>
        <strain evidence="2">GII3</strain>
        <plasmid evidence="2">pSci6</plasmid>
    </source>
</reference>
<sequence length="71" mass="8839">MKENYIWYSTKYLLNSSTNLIKYFGSSIWYAIYLTAYESDKFNYDEIMYKYDENILNELNNFILKPFYYFL</sequence>
<organism evidence="2">
    <name type="scientific">Spiroplasma citri</name>
    <dbReference type="NCBI Taxonomy" id="2133"/>
    <lineage>
        <taxon>Bacteria</taxon>
        <taxon>Bacillati</taxon>
        <taxon>Mycoplasmatota</taxon>
        <taxon>Mollicutes</taxon>
        <taxon>Entomoplasmatales</taxon>
        <taxon>Spiroplasmataceae</taxon>
        <taxon>Spiroplasma</taxon>
    </lineage>
</organism>
<evidence type="ECO:0000313" key="2">
    <source>
        <dbReference type="EMBL" id="CAI93840.1"/>
    </source>
</evidence>
<evidence type="ECO:0000313" key="4">
    <source>
        <dbReference type="Proteomes" id="UP000464735"/>
    </source>
</evidence>